<proteinExistence type="predicted"/>
<evidence type="ECO:0000313" key="2">
    <source>
        <dbReference type="EMBL" id="EPS38013.1"/>
    </source>
</evidence>
<gene>
    <name evidence="2" type="ORF">H072_8283</name>
</gene>
<feature type="region of interest" description="Disordered" evidence="1">
    <location>
        <begin position="1"/>
        <end position="57"/>
    </location>
</feature>
<dbReference type="Proteomes" id="UP000015100">
    <property type="component" value="Unassembled WGS sequence"/>
</dbReference>
<reference evidence="2 3" key="1">
    <citation type="journal article" date="2013" name="PLoS Genet.">
        <title>Genomic mechanisms accounting for the adaptation to parasitism in nematode-trapping fungi.</title>
        <authorList>
            <person name="Meerupati T."/>
            <person name="Andersson K.M."/>
            <person name="Friman E."/>
            <person name="Kumar D."/>
            <person name="Tunlid A."/>
            <person name="Ahren D."/>
        </authorList>
    </citation>
    <scope>NUCLEOTIDE SEQUENCE [LARGE SCALE GENOMIC DNA]</scope>
    <source>
        <strain evidence="2 3">CBS 200.50</strain>
    </source>
</reference>
<feature type="region of interest" description="Disordered" evidence="1">
    <location>
        <begin position="153"/>
        <end position="190"/>
    </location>
</feature>
<name>S8BFF4_DACHA</name>
<keyword evidence="3" id="KW-1185">Reference proteome</keyword>
<dbReference type="AlphaFoldDB" id="S8BFF4"/>
<evidence type="ECO:0000313" key="3">
    <source>
        <dbReference type="Proteomes" id="UP000015100"/>
    </source>
</evidence>
<dbReference type="HOGENOM" id="CLU_1343199_0_0_1"/>
<feature type="compositionally biased region" description="Polar residues" evidence="1">
    <location>
        <begin position="25"/>
        <end position="37"/>
    </location>
</feature>
<organism evidence="2 3">
    <name type="scientific">Dactylellina haptotyla (strain CBS 200.50)</name>
    <name type="common">Nematode-trapping fungus</name>
    <name type="synonym">Monacrosporium haptotylum</name>
    <dbReference type="NCBI Taxonomy" id="1284197"/>
    <lineage>
        <taxon>Eukaryota</taxon>
        <taxon>Fungi</taxon>
        <taxon>Dikarya</taxon>
        <taxon>Ascomycota</taxon>
        <taxon>Pezizomycotina</taxon>
        <taxon>Orbiliomycetes</taxon>
        <taxon>Orbiliales</taxon>
        <taxon>Orbiliaceae</taxon>
        <taxon>Dactylellina</taxon>
    </lineage>
</organism>
<sequence>MPSKPVLLRRQSGHPKADGPIPRMSDTSLERSGTSMVSIGLSPPRTRHHQECPPSPKTRALRRVTISHNTTTRDRLTTTVTDLAYQATWELQTAFHNPTYAARRLSNTVIASTGSAPSHITDMCANIVQEGEKISAKLIRGCGGVIKTAGSAARRASVSLTRQQPRYSEGSGSDSDSDSDDSFEVVSRDGDIPEGLIEILLEQR</sequence>
<evidence type="ECO:0000256" key="1">
    <source>
        <dbReference type="SAM" id="MobiDB-lite"/>
    </source>
</evidence>
<reference evidence="3" key="2">
    <citation type="submission" date="2013-04" db="EMBL/GenBank/DDBJ databases">
        <title>Genomic mechanisms accounting for the adaptation to parasitism in nematode-trapping fungi.</title>
        <authorList>
            <person name="Ahren D.G."/>
        </authorList>
    </citation>
    <scope>NUCLEOTIDE SEQUENCE [LARGE SCALE GENOMIC DNA]</scope>
    <source>
        <strain evidence="3">CBS 200.50</strain>
    </source>
</reference>
<comment type="caution">
    <text evidence="2">The sequence shown here is derived from an EMBL/GenBank/DDBJ whole genome shotgun (WGS) entry which is preliminary data.</text>
</comment>
<protein>
    <submittedName>
        <fullName evidence="2">Uncharacterized protein</fullName>
    </submittedName>
</protein>
<accession>S8BFF4</accession>
<dbReference type="EMBL" id="AQGS01000592">
    <property type="protein sequence ID" value="EPS38013.1"/>
    <property type="molecule type" value="Genomic_DNA"/>
</dbReference>